<proteinExistence type="predicted"/>
<dbReference type="Gene3D" id="3.40.225.10">
    <property type="entry name" value="Class II aldolase/adducin N-terminal domain"/>
    <property type="match status" value="1"/>
</dbReference>
<comment type="caution">
    <text evidence="4">The sequence shown here is derived from an EMBL/GenBank/DDBJ whole genome shotgun (WGS) entry which is preliminary data.</text>
</comment>
<name>A0A645CUC8_9ZZZZ</name>
<evidence type="ECO:0000259" key="3">
    <source>
        <dbReference type="SMART" id="SM01007"/>
    </source>
</evidence>
<dbReference type="PANTHER" id="PTHR22789">
    <property type="entry name" value="FUCULOSE PHOSPHATE ALDOLASE"/>
    <property type="match status" value="1"/>
</dbReference>
<feature type="domain" description="Class II aldolase/adducin N-terminal" evidence="3">
    <location>
        <begin position="8"/>
        <end position="185"/>
    </location>
</feature>
<dbReference type="GO" id="GO:0016832">
    <property type="term" value="F:aldehyde-lyase activity"/>
    <property type="evidence" value="ECO:0007669"/>
    <property type="project" value="TreeGrafter"/>
</dbReference>
<evidence type="ECO:0000256" key="1">
    <source>
        <dbReference type="ARBA" id="ARBA00022723"/>
    </source>
</evidence>
<evidence type="ECO:0000313" key="4">
    <source>
        <dbReference type="EMBL" id="MPM80513.1"/>
    </source>
</evidence>
<dbReference type="GO" id="GO:0019323">
    <property type="term" value="P:pentose catabolic process"/>
    <property type="evidence" value="ECO:0007669"/>
    <property type="project" value="TreeGrafter"/>
</dbReference>
<evidence type="ECO:0000256" key="2">
    <source>
        <dbReference type="ARBA" id="ARBA00023239"/>
    </source>
</evidence>
<accession>A0A645CUC8</accession>
<dbReference type="InterPro" id="IPR001303">
    <property type="entry name" value="Aldolase_II/adducin_N"/>
</dbReference>
<dbReference type="InterPro" id="IPR050197">
    <property type="entry name" value="Aldolase_class_II_sugar_metab"/>
</dbReference>
<dbReference type="AlphaFoldDB" id="A0A645CUC8"/>
<dbReference type="Pfam" id="PF00596">
    <property type="entry name" value="Aldolase_II"/>
    <property type="match status" value="1"/>
</dbReference>
<organism evidence="4">
    <name type="scientific">bioreactor metagenome</name>
    <dbReference type="NCBI Taxonomy" id="1076179"/>
    <lineage>
        <taxon>unclassified sequences</taxon>
        <taxon>metagenomes</taxon>
        <taxon>ecological metagenomes</taxon>
    </lineage>
</organism>
<gene>
    <name evidence="4" type="primary">otnC_11</name>
    <name evidence="4" type="ORF">SDC9_127560</name>
</gene>
<dbReference type="InterPro" id="IPR036409">
    <property type="entry name" value="Aldolase_II/adducin_N_sf"/>
</dbReference>
<dbReference type="SMART" id="SM01007">
    <property type="entry name" value="Aldolase_II"/>
    <property type="match status" value="1"/>
</dbReference>
<keyword evidence="1" id="KW-0479">Metal-binding</keyword>
<protein>
    <submittedName>
        <fullName evidence="4">3-oxo-tetronate 4-phosphate decarboxylase</fullName>
        <ecNumber evidence="4">4.1.1.104</ecNumber>
    </submittedName>
</protein>
<dbReference type="PANTHER" id="PTHR22789:SF0">
    <property type="entry name" value="3-OXO-TETRONATE 4-PHOSPHATE DECARBOXYLASE-RELATED"/>
    <property type="match status" value="1"/>
</dbReference>
<dbReference type="GO" id="GO:0005829">
    <property type="term" value="C:cytosol"/>
    <property type="evidence" value="ECO:0007669"/>
    <property type="project" value="TreeGrafter"/>
</dbReference>
<reference evidence="4" key="1">
    <citation type="submission" date="2019-08" db="EMBL/GenBank/DDBJ databases">
        <authorList>
            <person name="Kucharzyk K."/>
            <person name="Murdoch R.W."/>
            <person name="Higgins S."/>
            <person name="Loffler F."/>
        </authorList>
    </citation>
    <scope>NUCLEOTIDE SEQUENCE</scope>
</reference>
<dbReference type="GO" id="GO:0046872">
    <property type="term" value="F:metal ion binding"/>
    <property type="evidence" value="ECO:0007669"/>
    <property type="project" value="UniProtKB-KW"/>
</dbReference>
<keyword evidence="2 4" id="KW-0456">Lyase</keyword>
<dbReference type="EC" id="4.1.1.104" evidence="4"/>
<dbReference type="SUPFAM" id="SSF53639">
    <property type="entry name" value="AraD/HMP-PK domain-like"/>
    <property type="match status" value="1"/>
</dbReference>
<sequence length="211" mass="22937">MDETTIREQICQVGRWLWQKGMVAANDGNISVRLGQDRIICTPTGVSKAMMDADLLPIVTVDGDPVDDRALPPSSEIKMHLAVYREDPSVGAVVHAHPLYATMWAVAGQPISARMLPETVVTMPQVPLAPYATPSTQAVPDSVVPLVAGNRACLLENHGALTWGHDLLSAYLMMERLEYTAQLTWHLSLTGRGRDLPDAEVTTLRTLFAGA</sequence>
<dbReference type="EMBL" id="VSSQ01030114">
    <property type="protein sequence ID" value="MPM80513.1"/>
    <property type="molecule type" value="Genomic_DNA"/>
</dbReference>